<feature type="transmembrane region" description="Helical" evidence="1">
    <location>
        <begin position="71"/>
        <end position="94"/>
    </location>
</feature>
<dbReference type="EMBL" id="CP048409">
    <property type="protein sequence ID" value="QIA06479.1"/>
    <property type="molecule type" value="Genomic_DNA"/>
</dbReference>
<keyword evidence="1" id="KW-1133">Transmembrane helix</keyword>
<feature type="transmembrane region" description="Helical" evidence="1">
    <location>
        <begin position="265"/>
        <end position="283"/>
    </location>
</feature>
<dbReference type="AlphaFoldDB" id="A0A6C0R8H6"/>
<feature type="transmembrane region" description="Helical" evidence="1">
    <location>
        <begin position="7"/>
        <end position="28"/>
    </location>
</feature>
<feature type="transmembrane region" description="Helical" evidence="1">
    <location>
        <begin position="101"/>
        <end position="119"/>
    </location>
</feature>
<sequence length="293" mass="33556">MANKHSGLQLVHLTLRVATFALFAGRAWQHLFWDAPFRALLWDKDIMESLVLFFRGGTWQEYVTSAATDQFIQYTVVGFGIFYALMAVLTLVVGSRQLAKFTPLYILSSLALVFLAFLYSKEKFFHVGQFFEYTIQFLLPLFFCYGLSNRIKKKKLLLLMKIAIAFTFTAHGLYAIGYYPQPGVFIDLFLNIFSIDEGTAKSILQIAGILDFIISITIFIPHLSAYSLIYAALWGGLTALARTLANFYIDFPLESLHQNLFETVYRLPHMLVPLAALFLTFYLNRSQLRPIRM</sequence>
<feature type="transmembrane region" description="Helical" evidence="1">
    <location>
        <begin position="125"/>
        <end position="146"/>
    </location>
</feature>
<keyword evidence="1" id="KW-0472">Membrane</keyword>
<dbReference type="Proteomes" id="UP000474630">
    <property type="component" value="Chromosome"/>
</dbReference>
<organism evidence="2 3">
    <name type="scientific">Draconibacterium halophilum</name>
    <dbReference type="NCBI Taxonomy" id="2706887"/>
    <lineage>
        <taxon>Bacteria</taxon>
        <taxon>Pseudomonadati</taxon>
        <taxon>Bacteroidota</taxon>
        <taxon>Bacteroidia</taxon>
        <taxon>Marinilabiliales</taxon>
        <taxon>Prolixibacteraceae</taxon>
        <taxon>Draconibacterium</taxon>
    </lineage>
</organism>
<reference evidence="2 3" key="1">
    <citation type="submission" date="2020-02" db="EMBL/GenBank/DDBJ databases">
        <title>Genome sequencing for Draconibacterium sp. strain M1.</title>
        <authorList>
            <person name="Park S.-J."/>
        </authorList>
    </citation>
    <scope>NUCLEOTIDE SEQUENCE [LARGE SCALE GENOMIC DNA]</scope>
    <source>
        <strain evidence="2 3">M1</strain>
    </source>
</reference>
<dbReference type="KEGG" id="drc:G0Q07_01460"/>
<feature type="transmembrane region" description="Helical" evidence="1">
    <location>
        <begin position="158"/>
        <end position="179"/>
    </location>
</feature>
<gene>
    <name evidence="2" type="ORF">G0Q07_01460</name>
</gene>
<accession>A0A6C0R8H6</accession>
<feature type="transmembrane region" description="Helical" evidence="1">
    <location>
        <begin position="199"/>
        <end position="220"/>
    </location>
</feature>
<protein>
    <submittedName>
        <fullName evidence="2">Uncharacterized protein</fullName>
    </submittedName>
</protein>
<keyword evidence="1" id="KW-0812">Transmembrane</keyword>
<dbReference type="RefSeq" id="WP_163344411.1">
    <property type="nucleotide sequence ID" value="NZ_CP048409.1"/>
</dbReference>
<evidence type="ECO:0000313" key="2">
    <source>
        <dbReference type="EMBL" id="QIA06479.1"/>
    </source>
</evidence>
<keyword evidence="3" id="KW-1185">Reference proteome</keyword>
<proteinExistence type="predicted"/>
<evidence type="ECO:0000313" key="3">
    <source>
        <dbReference type="Proteomes" id="UP000474630"/>
    </source>
</evidence>
<name>A0A6C0R8H6_9BACT</name>
<feature type="transmembrane region" description="Helical" evidence="1">
    <location>
        <begin position="227"/>
        <end position="245"/>
    </location>
</feature>
<evidence type="ECO:0000256" key="1">
    <source>
        <dbReference type="SAM" id="Phobius"/>
    </source>
</evidence>